<dbReference type="Proteomes" id="UP000509303">
    <property type="component" value="Chromosome"/>
</dbReference>
<evidence type="ECO:0008006" key="3">
    <source>
        <dbReference type="Google" id="ProtNLM"/>
    </source>
</evidence>
<evidence type="ECO:0000313" key="2">
    <source>
        <dbReference type="Proteomes" id="UP000509303"/>
    </source>
</evidence>
<keyword evidence="2" id="KW-1185">Reference proteome</keyword>
<dbReference type="EMBL" id="CP054929">
    <property type="protein sequence ID" value="QKW53536.1"/>
    <property type="molecule type" value="Genomic_DNA"/>
</dbReference>
<gene>
    <name evidence="1" type="ORF">HUT08_32790</name>
</gene>
<proteinExistence type="predicted"/>
<evidence type="ECO:0000313" key="1">
    <source>
        <dbReference type="EMBL" id="QKW53536.1"/>
    </source>
</evidence>
<sequence>MAETEFNATGVRIERSLRSVTRAGQVLIKDGRLKLLTSYGSEIDSAPLRSVQAGKPWFAARDQARAIVNGTRYVLTLGQRESGVTDGPAAARRFLDVIRSAQGEPRTS</sequence>
<organism evidence="1 2">
    <name type="scientific">Streptomyces buecherae</name>
    <dbReference type="NCBI Taxonomy" id="2763006"/>
    <lineage>
        <taxon>Bacteria</taxon>
        <taxon>Bacillati</taxon>
        <taxon>Actinomycetota</taxon>
        <taxon>Actinomycetes</taxon>
        <taxon>Kitasatosporales</taxon>
        <taxon>Streptomycetaceae</taxon>
        <taxon>Streptomyces</taxon>
    </lineage>
</organism>
<dbReference type="RefSeq" id="WP_176165242.1">
    <property type="nucleotide sequence ID" value="NZ_CP054929.1"/>
</dbReference>
<protein>
    <recommendedName>
        <fullName evidence="3">PH domain-containing protein</fullName>
    </recommendedName>
</protein>
<name>A0A7H8NGL4_9ACTN</name>
<accession>A0A7H8NGL4</accession>
<reference evidence="1 2" key="1">
    <citation type="submission" date="2020-06" db="EMBL/GenBank/DDBJ databases">
        <title>Genome mining for natural products.</title>
        <authorList>
            <person name="Zhang B."/>
            <person name="Shi J."/>
            <person name="Ge H."/>
        </authorList>
    </citation>
    <scope>NUCLEOTIDE SEQUENCE [LARGE SCALE GENOMIC DNA]</scope>
    <source>
        <strain evidence="1 2">NA00687</strain>
    </source>
</reference>
<dbReference type="AlphaFoldDB" id="A0A7H8NGL4"/>